<dbReference type="SMART" id="SM00184">
    <property type="entry name" value="RING"/>
    <property type="match status" value="1"/>
</dbReference>
<dbReference type="EnsemblMetazoa" id="BGLB028765-RA">
    <property type="protein sequence ID" value="BGLB028765-PA"/>
    <property type="gene ID" value="BGLB028765"/>
</dbReference>
<feature type="compositionally biased region" description="Polar residues" evidence="4">
    <location>
        <begin position="51"/>
        <end position="94"/>
    </location>
</feature>
<evidence type="ECO:0000256" key="2">
    <source>
        <dbReference type="ARBA" id="ARBA00022833"/>
    </source>
</evidence>
<dbReference type="InterPro" id="IPR013083">
    <property type="entry name" value="Znf_RING/FYVE/PHD"/>
</dbReference>
<dbReference type="AlphaFoldDB" id="A0A2C9LA33"/>
<name>A0A2C9LA33_BIOGL</name>
<dbReference type="InterPro" id="IPR001841">
    <property type="entry name" value="Znf_RING"/>
</dbReference>
<dbReference type="GO" id="GO:0061630">
    <property type="term" value="F:ubiquitin protein ligase activity"/>
    <property type="evidence" value="ECO:0007669"/>
    <property type="project" value="TreeGrafter"/>
</dbReference>
<evidence type="ECO:0000256" key="3">
    <source>
        <dbReference type="PROSITE-ProRule" id="PRU00175"/>
    </source>
</evidence>
<dbReference type="InterPro" id="IPR051826">
    <property type="entry name" value="E3_ubiquitin-ligase_domain"/>
</dbReference>
<dbReference type="PROSITE" id="PS50089">
    <property type="entry name" value="ZF_RING_2"/>
    <property type="match status" value="1"/>
</dbReference>
<evidence type="ECO:0000259" key="5">
    <source>
        <dbReference type="PROSITE" id="PS50089"/>
    </source>
</evidence>
<gene>
    <name evidence="6" type="primary">106069007</name>
</gene>
<dbReference type="Gene3D" id="3.30.40.10">
    <property type="entry name" value="Zinc/RING finger domain, C3HC4 (zinc finger)"/>
    <property type="match status" value="1"/>
</dbReference>
<evidence type="ECO:0000256" key="4">
    <source>
        <dbReference type="SAM" id="MobiDB-lite"/>
    </source>
</evidence>
<dbReference type="GO" id="GO:0008270">
    <property type="term" value="F:zinc ion binding"/>
    <property type="evidence" value="ECO:0007669"/>
    <property type="project" value="UniProtKB-KW"/>
</dbReference>
<evidence type="ECO:0000256" key="1">
    <source>
        <dbReference type="ARBA" id="ARBA00022771"/>
    </source>
</evidence>
<dbReference type="KEGG" id="bgt:106069007"/>
<keyword evidence="1 3" id="KW-0863">Zinc-finger</keyword>
<feature type="region of interest" description="Disordered" evidence="4">
    <location>
        <begin position="27"/>
        <end position="94"/>
    </location>
</feature>
<feature type="domain" description="RING-type" evidence="5">
    <location>
        <begin position="125"/>
        <end position="166"/>
    </location>
</feature>
<evidence type="ECO:0000313" key="7">
    <source>
        <dbReference type="Proteomes" id="UP000076420"/>
    </source>
</evidence>
<sequence length="180" mass="20594">MISFQVYILKKLFSIIYYTQWNSTNPMQSQGRLSQVQRPAQEQPNPPRPLTQEQPNPQRPLTQGQPNPQRPLTQGQPNPQRPLTQSQQSLNQALRPSFQADLPESLRDRPIVSQDQWNSFSSSHCALCTDEFSGPAEKTVLPCNHYFHNECIRPHIQEDRSCPVCRQIIQAAFSESEAQA</sequence>
<accession>A0A2C9LA33</accession>
<protein>
    <recommendedName>
        <fullName evidence="5">RING-type domain-containing protein</fullName>
    </recommendedName>
</protein>
<feature type="compositionally biased region" description="Polar residues" evidence="4">
    <location>
        <begin position="27"/>
        <end position="43"/>
    </location>
</feature>
<dbReference type="SUPFAM" id="SSF57850">
    <property type="entry name" value="RING/U-box"/>
    <property type="match status" value="1"/>
</dbReference>
<dbReference type="OrthoDB" id="290834at2759"/>
<organism evidence="6 7">
    <name type="scientific">Biomphalaria glabrata</name>
    <name type="common">Bloodfluke planorb</name>
    <name type="synonym">Freshwater snail</name>
    <dbReference type="NCBI Taxonomy" id="6526"/>
    <lineage>
        <taxon>Eukaryota</taxon>
        <taxon>Metazoa</taxon>
        <taxon>Spiralia</taxon>
        <taxon>Lophotrochozoa</taxon>
        <taxon>Mollusca</taxon>
        <taxon>Gastropoda</taxon>
        <taxon>Heterobranchia</taxon>
        <taxon>Euthyneura</taxon>
        <taxon>Panpulmonata</taxon>
        <taxon>Hygrophila</taxon>
        <taxon>Lymnaeoidea</taxon>
        <taxon>Planorbidae</taxon>
        <taxon>Biomphalaria</taxon>
    </lineage>
</organism>
<dbReference type="GO" id="GO:0006511">
    <property type="term" value="P:ubiquitin-dependent protein catabolic process"/>
    <property type="evidence" value="ECO:0007669"/>
    <property type="project" value="TreeGrafter"/>
</dbReference>
<dbReference type="VEuPathDB" id="VectorBase:BGLB028765"/>
<dbReference type="CDD" id="cd16454">
    <property type="entry name" value="RING-H2_PA-TM-RING"/>
    <property type="match status" value="1"/>
</dbReference>
<keyword evidence="2" id="KW-0862">Zinc</keyword>
<proteinExistence type="predicted"/>
<keyword evidence="1 3" id="KW-0479">Metal-binding</keyword>
<reference evidence="6" key="1">
    <citation type="submission" date="2020-05" db="UniProtKB">
        <authorList>
            <consortium name="EnsemblMetazoa"/>
        </authorList>
    </citation>
    <scope>IDENTIFICATION</scope>
    <source>
        <strain evidence="6">BB02</strain>
    </source>
</reference>
<dbReference type="VEuPathDB" id="VectorBase:BGLAX_044295"/>
<dbReference type="Pfam" id="PF13639">
    <property type="entry name" value="zf-RING_2"/>
    <property type="match status" value="1"/>
</dbReference>
<dbReference type="STRING" id="6526.A0A2C9LA33"/>
<evidence type="ECO:0000313" key="6">
    <source>
        <dbReference type="EnsemblMetazoa" id="BGLB028765-PA"/>
    </source>
</evidence>
<dbReference type="Proteomes" id="UP000076420">
    <property type="component" value="Unassembled WGS sequence"/>
</dbReference>
<dbReference type="PANTHER" id="PTHR22765">
    <property type="entry name" value="RING FINGER AND PROTEASE ASSOCIATED DOMAIN-CONTAINING"/>
    <property type="match status" value="1"/>
</dbReference>